<keyword evidence="3" id="KW-0479">Metal-binding</keyword>
<feature type="compositionally biased region" description="Acidic residues" evidence="12">
    <location>
        <begin position="55"/>
        <end position="70"/>
    </location>
</feature>
<evidence type="ECO:0000313" key="18">
    <source>
        <dbReference type="Proteomes" id="UP000225706"/>
    </source>
</evidence>
<dbReference type="CDD" id="cd00063">
    <property type="entry name" value="FN3"/>
    <property type="match status" value="6"/>
</dbReference>
<dbReference type="SMART" id="SM00060">
    <property type="entry name" value="FN3"/>
    <property type="match status" value="6"/>
</dbReference>
<evidence type="ECO:0000256" key="12">
    <source>
        <dbReference type="SAM" id="MobiDB-lite"/>
    </source>
</evidence>
<dbReference type="PROSITE" id="PS50055">
    <property type="entry name" value="TYR_PHOSPHATASE_PTP"/>
    <property type="match status" value="1"/>
</dbReference>
<evidence type="ECO:0000256" key="1">
    <source>
        <dbReference type="ARBA" id="ARBA00004479"/>
    </source>
</evidence>
<evidence type="ECO:0000256" key="8">
    <source>
        <dbReference type="ARBA" id="ARBA00022989"/>
    </source>
</evidence>
<feature type="domain" description="Fibronectin type-III" evidence="15">
    <location>
        <begin position="1778"/>
        <end position="1874"/>
    </location>
</feature>
<feature type="domain" description="Fibronectin type-III" evidence="15">
    <location>
        <begin position="2306"/>
        <end position="2403"/>
    </location>
</feature>
<keyword evidence="8" id="KW-1133">Transmembrane helix</keyword>
<dbReference type="PANTHER" id="PTHR24543">
    <property type="entry name" value="MULTICOPPER OXIDASE-RELATED"/>
    <property type="match status" value="1"/>
</dbReference>
<evidence type="ECO:0000259" key="14">
    <source>
        <dbReference type="PROSITE" id="PS50055"/>
    </source>
</evidence>
<comment type="subcellular location">
    <subcellularLocation>
        <location evidence="1">Membrane</location>
        <topology evidence="1">Single-pass type I membrane protein</topology>
    </subcellularLocation>
</comment>
<evidence type="ECO:0000259" key="16">
    <source>
        <dbReference type="PROSITE" id="PS50878"/>
    </source>
</evidence>
<dbReference type="InterPro" id="IPR043502">
    <property type="entry name" value="DNA/RNA_pol_sf"/>
</dbReference>
<gene>
    <name evidence="17" type="primary">PTPRD</name>
    <name evidence="17" type="ORF">AWC38_SpisGene13882</name>
</gene>
<dbReference type="Pfam" id="PF00041">
    <property type="entry name" value="fn3"/>
    <property type="match status" value="4"/>
</dbReference>
<feature type="domain" description="Fibronectin type-III" evidence="15">
    <location>
        <begin position="2206"/>
        <end position="2302"/>
    </location>
</feature>
<dbReference type="Pfam" id="PF23144">
    <property type="entry name" value="Fn3_PTPRU"/>
    <property type="match status" value="1"/>
</dbReference>
<dbReference type="Pfam" id="PF00102">
    <property type="entry name" value="Y_phosphatase"/>
    <property type="match status" value="1"/>
</dbReference>
<feature type="domain" description="F5/8 type C" evidence="13">
    <location>
        <begin position="1400"/>
        <end position="1502"/>
    </location>
</feature>
<dbReference type="Gene3D" id="3.90.190.10">
    <property type="entry name" value="Protein tyrosine phosphatase superfamily"/>
    <property type="match status" value="1"/>
</dbReference>
<dbReference type="FunFam" id="2.60.120.260:FF:000016">
    <property type="entry name" value="Contactin-associated protein-like 4 isoform 1"/>
    <property type="match status" value="3"/>
</dbReference>
<dbReference type="InterPro" id="IPR000242">
    <property type="entry name" value="PTP_cat"/>
</dbReference>
<keyword evidence="18" id="KW-1185">Reference proteome</keyword>
<keyword evidence="5" id="KW-0677">Repeat</keyword>
<evidence type="ECO:0000256" key="11">
    <source>
        <dbReference type="ARBA" id="ARBA00023180"/>
    </source>
</evidence>
<feature type="domain" description="F5/8 type C" evidence="13">
    <location>
        <begin position="1095"/>
        <end position="1241"/>
    </location>
</feature>
<dbReference type="STRING" id="50429.A0A2B4RZ79"/>
<feature type="compositionally biased region" description="Basic and acidic residues" evidence="12">
    <location>
        <begin position="403"/>
        <end position="415"/>
    </location>
</feature>
<keyword evidence="17" id="KW-0675">Receptor</keyword>
<feature type="domain" description="Reverse transcriptase" evidence="16">
    <location>
        <begin position="1180"/>
        <end position="1409"/>
    </location>
</feature>
<reference evidence="18" key="1">
    <citation type="journal article" date="2017" name="bioRxiv">
        <title>Comparative analysis of the genomes of Stylophora pistillata and Acropora digitifera provides evidence for extensive differences between species of corals.</title>
        <authorList>
            <person name="Voolstra C.R."/>
            <person name="Li Y."/>
            <person name="Liew Y.J."/>
            <person name="Baumgarten S."/>
            <person name="Zoccola D."/>
            <person name="Flot J.-F."/>
            <person name="Tambutte S."/>
            <person name="Allemand D."/>
            <person name="Aranda M."/>
        </authorList>
    </citation>
    <scope>NUCLEOTIDE SEQUENCE [LARGE SCALE GENOMIC DNA]</scope>
</reference>
<evidence type="ECO:0000259" key="13">
    <source>
        <dbReference type="PROSITE" id="PS50022"/>
    </source>
</evidence>
<keyword evidence="9" id="KW-0472">Membrane</keyword>
<dbReference type="Pfam" id="PF00078">
    <property type="entry name" value="RVT_1"/>
    <property type="match status" value="1"/>
</dbReference>
<dbReference type="FunFam" id="2.60.40.10:FF:000028">
    <property type="entry name" value="Neuronal cell adhesion molecule"/>
    <property type="match status" value="1"/>
</dbReference>
<dbReference type="PROSITE" id="PS50878">
    <property type="entry name" value="RT_POL"/>
    <property type="match status" value="1"/>
</dbReference>
<dbReference type="Pfam" id="PF00754">
    <property type="entry name" value="F5_F8_type_C"/>
    <property type="match status" value="5"/>
</dbReference>
<feature type="domain" description="Fibronectin type-III" evidence="15">
    <location>
        <begin position="2406"/>
        <end position="2504"/>
    </location>
</feature>
<dbReference type="InterPro" id="IPR000477">
    <property type="entry name" value="RT_dom"/>
</dbReference>
<keyword evidence="2" id="KW-0812">Transmembrane</keyword>
<dbReference type="PROSITE" id="PS50853">
    <property type="entry name" value="FN3"/>
    <property type="match status" value="5"/>
</dbReference>
<evidence type="ECO:0000256" key="4">
    <source>
        <dbReference type="ARBA" id="ARBA00022729"/>
    </source>
</evidence>
<keyword evidence="6" id="KW-0106">Calcium</keyword>
<dbReference type="SMART" id="SM00607">
    <property type="entry name" value="FTP"/>
    <property type="match status" value="1"/>
</dbReference>
<keyword evidence="7" id="KW-0378">Hydrolase</keyword>
<dbReference type="GO" id="GO:0016020">
    <property type="term" value="C:membrane"/>
    <property type="evidence" value="ECO:0007669"/>
    <property type="project" value="UniProtKB-SubCell"/>
</dbReference>
<dbReference type="SMART" id="SM00194">
    <property type="entry name" value="PTPc"/>
    <property type="match status" value="1"/>
</dbReference>
<dbReference type="GO" id="GO:0046872">
    <property type="term" value="F:metal ion binding"/>
    <property type="evidence" value="ECO:0007669"/>
    <property type="project" value="UniProtKB-KW"/>
</dbReference>
<evidence type="ECO:0000259" key="15">
    <source>
        <dbReference type="PROSITE" id="PS50853"/>
    </source>
</evidence>
<feature type="region of interest" description="Disordered" evidence="12">
    <location>
        <begin position="1"/>
        <end position="121"/>
    </location>
</feature>
<dbReference type="InterPro" id="IPR057598">
    <property type="entry name" value="Fn3_PTPRU"/>
</dbReference>
<keyword evidence="7" id="KW-0904">Protein phosphatase</keyword>
<feature type="domain" description="Tyrosine-protein phosphatase" evidence="14">
    <location>
        <begin position="2715"/>
        <end position="2864"/>
    </location>
</feature>
<dbReference type="SMART" id="SM00231">
    <property type="entry name" value="FA58C"/>
    <property type="match status" value="5"/>
</dbReference>
<dbReference type="PROSITE" id="PS01285">
    <property type="entry name" value="FA58C_1"/>
    <property type="match status" value="5"/>
</dbReference>
<keyword evidence="11" id="KW-0325">Glycoprotein</keyword>
<feature type="domain" description="Fibronectin type-III" evidence="15">
    <location>
        <begin position="2506"/>
        <end position="2602"/>
    </location>
</feature>
<name>A0A2B4RZ79_STYPI</name>
<feature type="compositionally biased region" description="Acidic residues" evidence="12">
    <location>
        <begin position="389"/>
        <end position="401"/>
    </location>
</feature>
<feature type="region of interest" description="Disordered" evidence="12">
    <location>
        <begin position="352"/>
        <end position="419"/>
    </location>
</feature>
<feature type="domain" description="F5/8 type C" evidence="13">
    <location>
        <begin position="1877"/>
        <end position="2023"/>
    </location>
</feature>
<dbReference type="Gene3D" id="2.60.40.10">
    <property type="entry name" value="Immunoglobulins"/>
    <property type="match status" value="5"/>
</dbReference>
<evidence type="ECO:0000256" key="6">
    <source>
        <dbReference type="ARBA" id="ARBA00022837"/>
    </source>
</evidence>
<dbReference type="CDD" id="cd00057">
    <property type="entry name" value="FA58C"/>
    <property type="match status" value="4"/>
</dbReference>
<dbReference type="SUPFAM" id="SSF49265">
    <property type="entry name" value="Fibronectin type III"/>
    <property type="match status" value="5"/>
</dbReference>
<comment type="caution">
    <text evidence="17">The sequence shown here is derived from an EMBL/GenBank/DDBJ whole genome shotgun (WGS) entry which is preliminary data.</text>
</comment>
<evidence type="ECO:0000256" key="9">
    <source>
        <dbReference type="ARBA" id="ARBA00023136"/>
    </source>
</evidence>
<evidence type="ECO:0000256" key="3">
    <source>
        <dbReference type="ARBA" id="ARBA00022723"/>
    </source>
</evidence>
<sequence>MVASVLPVADAPEVGGSVEPCVEMDVPLPSEDSAPVAQGSVTAADASTPVAQDSVVEEAEECDYSSDASDDLFPSATPVDQVPTDNVSRKRSAPQTSPVSKGAIKKAQHSSPAVPPKNDICNGGPKVLLEVPEMARCSADHRAIVWEIVVDYRKPPSQRKTHGQWTSDLRFFGLRDKDIEAALAYCDKKFPLLNERTRCRILIEIMREQSQDANIEPEAVVLEENQVIQVNDELQDDLGLQAVGCVQTTEADEAQAEVTQVTDEGVQDEELVLVADDGAQAEVIQRTDEVQADEVLLAQGNESRIKLTQLKAKVIRFKNKLSSNQEQWVQRFKGIQEHNRLFMVNTAVQTEPVVETEDTSPTKSMDQPTEQDEDFHEDTTDVNSTTWHEDDDPTWDPENIDSDYQKVKDEDDSGKINENPRNVNFTRNCLIQRSSKRVFFVVVYKFLAVRAINVAESIGYGDFALTSQNLRDQAARLEETFGSVSESLSAGIGGSERRKEGESVCEELGEDINGFQNANSCAVQEDLDLDMRERVSPEGMTSTISEEACTLFESSITILRQINTCQGQYKAREFDTRIKEKPTKRDLENINQALAELMRQQKVLPTDNPFTYLWIASCVLYSVVIAFLLYKGWKKKGPKRPSAGETDCVDLDLGMENGAIPDSEITASSELSADTLDKNGRLNYISGSSWCAGTSDTNPYLQIDLQTLHVICAVSTQGNSQADQWVKNYTLQLSTDEKTWTEYKEAGKVKGNNDRSSVVKTVLYESLGARYLRILPNAYHGASCIRMEVFGVKLKPVNVALGKATLQSSTFNNTQLGVSGVSEKAVDSNSDTEFRNGSCTHTQKDNPSWWRVDLGSDKEAVSDIFIVNRFSTLTVPMARSENYKITFGDNPRVENNTQCKGLYSFVNFTASAVCFTNPLTTGRYIGISTINEQSLQLCEVEIYLRDNLAFGKQTDQSSVQYGGVSSRAVDGISNPSFYARSCTHTAYESNPWWRVDLGQVEPVSELYLVNQVEEWYYRQNNFEIRVGTKESHVVGGHVTPSFLTDDKIESQSNFNLQHSGTTFSEDITGLDKYTEYEFQVLAFTSHGDGPKSSAVVEITMRNENDRISDGNIAASSERNARTPAKNGRLNYTLGSSWCAGTSDTNPYLQIDLQTLHIICAVSTQGNFQADQWVKNYRLQLSTDGTTWTDYREGGKVKVFMGNDDRNSQVRHVVYGLQTRYVRFRPQTYQGGMCMRTEVFGVKSKPGQVTLLVLLDLSSAFDSVEHEILLERLRSTIGLRGKVLSWFKSYLMGRSQQVSINGTLSRPFDLKCGVPQGSCLGSLLFTIYVSKLFQILKQHLPSVHTYADDTQLYLSFKPSDSSSEVDAVSAMQTCICDVRAWMRDDQLTLNDDKTESLIIACHSPAIGVARNDAIPDSSFSASTHFGRWYRPWFARLKRNTSYDRGWAPESTDDLNDYLQIDLLYDYVICAVATQGARTIDEWTTKYKIQLSLDGATFNIYKEDNTEKVSSMKTSFSLENYANCLIFLAPVAPVALKMTNVEISDFTAEIDLWPAEQRNGPISAYQIIILKVTDCVQELPRDFDVKLKDSNDKELNFYPFYIAAEIENGSVRDKSWKFAVGDGKSYGTFTNKELRRGENYIAYQRAITRHNGEILEGGASKVAFIAVTPELPRDFDVKLKDSNDKELNFYPFYIAAEIENGSVRDKSWKFAVGDGKSYGTFTNKELRRGENYIAYQRAITRHNGQILEGGASKVAFIAVTPESLKNTEETIKGNVSPSQVPGNFTVTAISSTSIRASWTSLPEYARHGTITGYKLYYRQKGSVDNSHMVSISGGATSTKDVTNLDKYTKYEFQVLAVGPLDEGPKSFVKVEQTLEDGACIDLDLGLGNNRISDGNITASSVQSASTPAKNGRLNHTSGSSWCAETTDTNPYLQIDLQTLHIICAVSTQGNSQADQWVKTYKLQLSTDGTTWTDYEEGGQVKFFMGNDDKNSIVKHVVYGVLTRYLQFLPQTHWGRVCMRTEVFGVEQKPECQSPAIGVASRDAIPDGSFSALTHYDYRYRPWFGRLNGNHRGWAPKDNSNLKDYLQIDLLYDYVICAVATQGANGIDERTTKYKIYSSLDGVTFNNYEENNAEKSPVEVRCPRNLGAATAVAPKVFSGNPVTNLIVKNDLRKYALARFIRFLPTAYHSFKALRVEVYGELLSAGPSQAPGNLTVTVISSTSIRASWTSLPEYARHGNITGYKLFFRHQGSADNSVMELVVGAATLAKDVIDLDKYTKYEFQVLAVNFRSEGPKSSVKVVQTLEDAPGIPSNLSHSEIMPTKPFAAKIKLTWHKPAEENGIIRRYTVFYSHDEDPHSIHTETLGENMLSYTVDVLGGVTYQFHIRAVTIKPGPNATVSVQTNNYEPSVAPKDMFFSTLNQTTFNISWSPLTRKESYSKVISYEIKASLKSSGSQQKRSPDNSKTVNTTRAFVILYDVQPCYSVSVRAYTVAGPGPSSQPLPLETLSAWAPNNLGATDSQSTELTLEWERPQTATGENWKVEYSGKKLYNNSFLHEGSKDVQGTTKCTLNNLVPGTKYKFHVYGISECGNKGSPTYLEKETEIGEPLAPVVPSLTIRKVSESQVEVELWPAEQRNGPISAYQVIVLRVVDGVETLPAEYKSQLEDSNKDSLNFYDQYVFLHQAVMEALTCGNTEVAPQDLRIMVNKLSRDTKSCKNAGFGEEFKRLQFVSDCLSSGEETTAAFQPSNIDKNRFRNIPPLNTARVHLMSSQPDGDYINASFVNDYKERDAYILTQAPLDNTIGDFWRMVSQYNIGTVVMLNNLKEGKQNYPQYWPSQGSARHDDITVQLLSENTSNNMTTRRFSVINTKLKLRLWSRHDNAFGIADANNDDDDDSGENVQK</sequence>
<keyword evidence="4" id="KW-0732">Signal</keyword>
<feature type="compositionally biased region" description="Polar residues" evidence="12">
    <location>
        <begin position="359"/>
        <end position="368"/>
    </location>
</feature>
<dbReference type="Gene3D" id="2.60.120.260">
    <property type="entry name" value="Galactose-binding domain-like"/>
    <property type="match status" value="7"/>
</dbReference>
<dbReference type="GO" id="GO:0004725">
    <property type="term" value="F:protein tyrosine phosphatase activity"/>
    <property type="evidence" value="ECO:0007669"/>
    <property type="project" value="InterPro"/>
</dbReference>
<protein>
    <submittedName>
        <fullName evidence="17">Receptor-type tyrosine-protein phosphatase delta</fullName>
    </submittedName>
</protein>
<feature type="domain" description="F5/8 type C" evidence="13">
    <location>
        <begin position="2029"/>
        <end position="2197"/>
    </location>
</feature>
<dbReference type="InterPro" id="IPR029021">
    <property type="entry name" value="Prot-tyrosine_phosphatase-like"/>
</dbReference>
<dbReference type="CDD" id="cd00047">
    <property type="entry name" value="PTPc"/>
    <property type="match status" value="1"/>
</dbReference>
<feature type="domain" description="F5/8 type C" evidence="13">
    <location>
        <begin position="648"/>
        <end position="792"/>
    </location>
</feature>
<dbReference type="OrthoDB" id="5987683at2759"/>
<evidence type="ECO:0000256" key="2">
    <source>
        <dbReference type="ARBA" id="ARBA00022692"/>
    </source>
</evidence>
<evidence type="ECO:0000256" key="10">
    <source>
        <dbReference type="ARBA" id="ARBA00023157"/>
    </source>
</evidence>
<dbReference type="InterPro" id="IPR000421">
    <property type="entry name" value="FA58C"/>
</dbReference>
<evidence type="ECO:0000256" key="5">
    <source>
        <dbReference type="ARBA" id="ARBA00022737"/>
    </source>
</evidence>
<dbReference type="EMBL" id="LSMT01000269">
    <property type="protein sequence ID" value="PFX21637.1"/>
    <property type="molecule type" value="Genomic_DNA"/>
</dbReference>
<dbReference type="InterPro" id="IPR013783">
    <property type="entry name" value="Ig-like_fold"/>
</dbReference>
<dbReference type="Pfam" id="PF22633">
    <property type="entry name" value="F5_F8_type_C_2"/>
    <property type="match status" value="2"/>
</dbReference>
<dbReference type="SUPFAM" id="SSF52799">
    <property type="entry name" value="(Phosphotyrosine protein) phosphatases II"/>
    <property type="match status" value="1"/>
</dbReference>
<dbReference type="Proteomes" id="UP000225706">
    <property type="component" value="Unassembled WGS sequence"/>
</dbReference>
<dbReference type="InterPro" id="IPR006585">
    <property type="entry name" value="FTP1"/>
</dbReference>
<keyword evidence="10" id="KW-1015">Disulfide bond</keyword>
<dbReference type="SUPFAM" id="SSF49785">
    <property type="entry name" value="Galactose-binding domain-like"/>
    <property type="match status" value="7"/>
</dbReference>
<dbReference type="SUPFAM" id="SSF56672">
    <property type="entry name" value="DNA/RNA polymerases"/>
    <property type="match status" value="1"/>
</dbReference>
<accession>A0A2B4RZ79</accession>
<evidence type="ECO:0000313" key="17">
    <source>
        <dbReference type="EMBL" id="PFX21637.1"/>
    </source>
</evidence>
<dbReference type="InterPro" id="IPR003961">
    <property type="entry name" value="FN3_dom"/>
</dbReference>
<proteinExistence type="predicted"/>
<dbReference type="PROSITE" id="PS50022">
    <property type="entry name" value="FA58C_3"/>
    <property type="match status" value="5"/>
</dbReference>
<dbReference type="InterPro" id="IPR036116">
    <property type="entry name" value="FN3_sf"/>
</dbReference>
<evidence type="ECO:0000256" key="7">
    <source>
        <dbReference type="ARBA" id="ARBA00022912"/>
    </source>
</evidence>
<organism evidence="17 18">
    <name type="scientific">Stylophora pistillata</name>
    <name type="common">Smooth cauliflower coral</name>
    <dbReference type="NCBI Taxonomy" id="50429"/>
    <lineage>
        <taxon>Eukaryota</taxon>
        <taxon>Metazoa</taxon>
        <taxon>Cnidaria</taxon>
        <taxon>Anthozoa</taxon>
        <taxon>Hexacorallia</taxon>
        <taxon>Scleractinia</taxon>
        <taxon>Astrocoeniina</taxon>
        <taxon>Pocilloporidae</taxon>
        <taxon>Stylophora</taxon>
    </lineage>
</organism>
<dbReference type="InterPro" id="IPR008979">
    <property type="entry name" value="Galactose-bd-like_sf"/>
</dbReference>